<dbReference type="OrthoDB" id="9795058at2"/>
<dbReference type="PANTHER" id="PTHR39082">
    <property type="entry name" value="PHOSPHOLIPASE C-BETA-2-RELATED"/>
    <property type="match status" value="1"/>
</dbReference>
<evidence type="ECO:0000313" key="5">
    <source>
        <dbReference type="Proteomes" id="UP000000483"/>
    </source>
</evidence>
<dbReference type="KEGG" id="dao:Desac_2865"/>
<dbReference type="Pfam" id="PF02591">
    <property type="entry name" value="Zn_ribbon_9"/>
    <property type="match status" value="1"/>
</dbReference>
<dbReference type="InterPro" id="IPR003743">
    <property type="entry name" value="Zf-RING_7"/>
</dbReference>
<reference evidence="4 5" key="1">
    <citation type="journal article" date="2011" name="Stand. Genomic Sci.">
        <title>Complete genome sequence of the acetate-degrading sulfate reducer Desulfobacca acetoxidans type strain (ASRB2).</title>
        <authorList>
            <person name="Goker M."/>
            <person name="Teshima H."/>
            <person name="Lapidus A."/>
            <person name="Nolan M."/>
            <person name="Lucas S."/>
            <person name="Hammon N."/>
            <person name="Deshpande S."/>
            <person name="Cheng J.F."/>
            <person name="Tapia R."/>
            <person name="Han C."/>
            <person name="Goodwin L."/>
            <person name="Pitluck S."/>
            <person name="Huntemann M."/>
            <person name="Liolios K."/>
            <person name="Ivanova N."/>
            <person name="Pagani I."/>
            <person name="Mavromatis K."/>
            <person name="Ovchinikova G."/>
            <person name="Pati A."/>
            <person name="Chen A."/>
            <person name="Palaniappan K."/>
            <person name="Land M."/>
            <person name="Hauser L."/>
            <person name="Brambilla E.M."/>
            <person name="Rohde M."/>
            <person name="Spring S."/>
            <person name="Detter J.C."/>
            <person name="Woyke T."/>
            <person name="Bristow J."/>
            <person name="Eisen J.A."/>
            <person name="Markowitz V."/>
            <person name="Hugenholtz P."/>
            <person name="Kyrpides N.C."/>
            <person name="Klenk H.P."/>
        </authorList>
    </citation>
    <scope>NUCLEOTIDE SEQUENCE [LARGE SCALE GENOMIC DNA]</scope>
    <source>
        <strain evidence="5">ATCC 700848 / DSM 11109 / ASRB2</strain>
    </source>
</reference>
<evidence type="ECO:0000256" key="1">
    <source>
        <dbReference type="SAM" id="Coils"/>
    </source>
</evidence>
<dbReference type="STRING" id="880072.Desac_2865"/>
<feature type="domain" description="C4-type zinc ribbon" evidence="2">
    <location>
        <begin position="198"/>
        <end position="230"/>
    </location>
</feature>
<dbReference type="EMBL" id="CP002629">
    <property type="protein sequence ID" value="AEB10665.1"/>
    <property type="molecule type" value="Genomic_DNA"/>
</dbReference>
<dbReference type="RefSeq" id="WP_013707774.1">
    <property type="nucleotide sequence ID" value="NC_015388.1"/>
</dbReference>
<name>F2NIX1_DESAR</name>
<dbReference type="HOGENOM" id="CLU_073076_2_2_7"/>
<dbReference type="PANTHER" id="PTHR39082:SF1">
    <property type="entry name" value="SCAVENGER RECEPTOR CLASS A MEMBER 3"/>
    <property type="match status" value="1"/>
</dbReference>
<dbReference type="InterPro" id="IPR056003">
    <property type="entry name" value="CT398_CC_hairpin"/>
</dbReference>
<evidence type="ECO:0000313" key="4">
    <source>
        <dbReference type="EMBL" id="AEB10665.1"/>
    </source>
</evidence>
<dbReference type="Proteomes" id="UP000000483">
    <property type="component" value="Chromosome"/>
</dbReference>
<dbReference type="Gene3D" id="1.10.287.1490">
    <property type="match status" value="1"/>
</dbReference>
<keyword evidence="1" id="KW-0175">Coiled coil</keyword>
<sequence length="247" mass="28965">MLEELTNLISLQKVDLEIRGLFQIQEELPESMRELESRLAEVEATAAEKQQQLEEVKKQHRQVESEMAMLDEGITRSRQRLMEIKDNIEYKAMLKEIAFKEDRKDQKETEILELLEQVERINADLLALNEELAGRRQELARMQAKVQTEIAEQMEKMEVLQSQRRKLQETIGNQLLKRYDFIRERRNGTAITEVRQGVCQACHMNLPPQQFIELQMNQELMTCPHCQRIIYFAPPEDNGRPDSAQAA</sequence>
<accession>F2NIX1</accession>
<evidence type="ECO:0000259" key="3">
    <source>
        <dbReference type="Pfam" id="PF24481"/>
    </source>
</evidence>
<keyword evidence="5" id="KW-1185">Reference proteome</keyword>
<dbReference type="InterPro" id="IPR052376">
    <property type="entry name" value="Oxidative_Scav/Glycosyltrans"/>
</dbReference>
<evidence type="ECO:0000259" key="2">
    <source>
        <dbReference type="Pfam" id="PF02591"/>
    </source>
</evidence>
<protein>
    <submittedName>
        <fullName evidence="4">Uncharacterized protein</fullName>
    </submittedName>
</protein>
<gene>
    <name evidence="4" type="ordered locus">Desac_2865</name>
</gene>
<feature type="domain" description="CT398-like coiled coil hairpin" evidence="3">
    <location>
        <begin position="11"/>
        <end position="186"/>
    </location>
</feature>
<organism evidence="4 5">
    <name type="scientific">Desulfobacca acetoxidans (strain ATCC 700848 / DSM 11109 / ASRB2)</name>
    <dbReference type="NCBI Taxonomy" id="880072"/>
    <lineage>
        <taxon>Bacteria</taxon>
        <taxon>Pseudomonadati</taxon>
        <taxon>Thermodesulfobacteriota</taxon>
        <taxon>Desulfobaccia</taxon>
        <taxon>Desulfobaccales</taxon>
        <taxon>Desulfobaccaceae</taxon>
        <taxon>Desulfobacca</taxon>
    </lineage>
</organism>
<reference evidence="5" key="2">
    <citation type="submission" date="2011-03" db="EMBL/GenBank/DDBJ databases">
        <title>The complete genome of Desulfobacca acetoxidans DSM 11109.</title>
        <authorList>
            <consortium name="US DOE Joint Genome Institute (JGI-PGF)"/>
            <person name="Lucas S."/>
            <person name="Copeland A."/>
            <person name="Lapidus A."/>
            <person name="Bruce D."/>
            <person name="Goodwin L."/>
            <person name="Pitluck S."/>
            <person name="Peters L."/>
            <person name="Kyrpides N."/>
            <person name="Mavromatis K."/>
            <person name="Ivanova N."/>
            <person name="Ovchinnikova G."/>
            <person name="Teshima H."/>
            <person name="Detter J.C."/>
            <person name="Han C."/>
            <person name="Land M."/>
            <person name="Hauser L."/>
            <person name="Markowitz V."/>
            <person name="Cheng J.-F."/>
            <person name="Hugenholtz P."/>
            <person name="Woyke T."/>
            <person name="Wu D."/>
            <person name="Spring S."/>
            <person name="Schueler E."/>
            <person name="Brambilla E."/>
            <person name="Klenk H.-P."/>
            <person name="Eisen J.A."/>
        </authorList>
    </citation>
    <scope>NUCLEOTIDE SEQUENCE [LARGE SCALE GENOMIC DNA]</scope>
    <source>
        <strain evidence="5">ATCC 700848 / DSM 11109 / ASRB2</strain>
    </source>
</reference>
<feature type="coiled-coil region" evidence="1">
    <location>
        <begin position="32"/>
        <end position="170"/>
    </location>
</feature>
<dbReference type="eggNOG" id="COG1579">
    <property type="taxonomic scope" value="Bacteria"/>
</dbReference>
<proteinExistence type="predicted"/>
<dbReference type="Pfam" id="PF24481">
    <property type="entry name" value="CT398_CC"/>
    <property type="match status" value="1"/>
</dbReference>
<dbReference type="AlphaFoldDB" id="F2NIX1"/>